<protein>
    <submittedName>
        <fullName evidence="7">Amino acid transporter</fullName>
    </submittedName>
</protein>
<keyword evidence="2" id="KW-0813">Transport</keyword>
<gene>
    <name evidence="7" type="ORF">SBF1_1270006</name>
</gene>
<dbReference type="PANTHER" id="PTHR45649">
    <property type="entry name" value="AMINO-ACID PERMEASE BAT1"/>
    <property type="match status" value="1"/>
</dbReference>
<keyword evidence="3 6" id="KW-0812">Transmembrane</keyword>
<evidence type="ECO:0000256" key="1">
    <source>
        <dbReference type="ARBA" id="ARBA00004141"/>
    </source>
</evidence>
<dbReference type="GO" id="GO:0016020">
    <property type="term" value="C:membrane"/>
    <property type="evidence" value="ECO:0007669"/>
    <property type="project" value="UniProtKB-SubCell"/>
</dbReference>
<feature type="transmembrane region" description="Helical" evidence="6">
    <location>
        <begin position="108"/>
        <end position="133"/>
    </location>
</feature>
<proteinExistence type="predicted"/>
<reference evidence="8" key="1">
    <citation type="submission" date="2018-02" db="EMBL/GenBank/DDBJ databases">
        <authorList>
            <person name="Hausmann B."/>
        </authorList>
    </citation>
    <scope>NUCLEOTIDE SEQUENCE [LARGE SCALE GENOMIC DNA]</scope>
    <source>
        <strain evidence="8">Peat soil MAG SbF1</strain>
    </source>
</reference>
<evidence type="ECO:0000256" key="6">
    <source>
        <dbReference type="SAM" id="Phobius"/>
    </source>
</evidence>
<dbReference type="InterPro" id="IPR004840">
    <property type="entry name" value="Amino_acid_permease_CS"/>
</dbReference>
<dbReference type="Gene3D" id="1.20.1740.10">
    <property type="entry name" value="Amino acid/polyamine transporter I"/>
    <property type="match status" value="1"/>
</dbReference>
<feature type="transmembrane region" description="Helical" evidence="6">
    <location>
        <begin position="34"/>
        <end position="56"/>
    </location>
</feature>
<sequence length="518" mass="56531">MTKKMSLKEIMERDTKRLHELGYKQELERSMSGFTNFAISFTIISVLAGTLTLFGFGLNVAGPSAMAYGWPIVSFFAIIVAAAMAEISSAYPTAGGLYYWACKLGGSGWGWFTAWFNLIGQIAVTAGIDYGLAMFVDALLNQYIPAIPADGQAGSIATLVIFALILMLQAYINARGIHLVSSLNNISAWWHIGGVILIVGALLFFAPHHANPIDFMYHTQFTASGFPYWYGFLLGLLVASYTFTGFDASAHVSEETAGAEISAPRGILMSVVVSAIAGYLLIIGLLVAMPELKDTLASTNPVLFILNTRLGGTVGTLMFLIAIVAQFFCGTASVTSNSRMIFAFARDGGMPGSKLWYKINERHVPLNALYLSIISAFILALPALFSTVVYSAVTSIAVIGLYIAYVIPVFLRNIHKDRFEVGPWNLGSWSSLIGWIAIIWTVFASVLFILPVSFPITVSNFNFTGVVLLIVWALLIPWYLISVRHWFKGPKSAFDDAEDLDAKDLKIKQSLSKKNIHT</sequence>
<evidence type="ECO:0000256" key="2">
    <source>
        <dbReference type="ARBA" id="ARBA00022448"/>
    </source>
</evidence>
<dbReference type="GO" id="GO:0022857">
    <property type="term" value="F:transmembrane transporter activity"/>
    <property type="evidence" value="ECO:0007669"/>
    <property type="project" value="InterPro"/>
</dbReference>
<dbReference type="Proteomes" id="UP000238916">
    <property type="component" value="Unassembled WGS sequence"/>
</dbReference>
<feature type="transmembrane region" description="Helical" evidence="6">
    <location>
        <begin position="390"/>
        <end position="411"/>
    </location>
</feature>
<dbReference type="InterPro" id="IPR002293">
    <property type="entry name" value="AA/rel_permease1"/>
</dbReference>
<organism evidence="7 8">
    <name type="scientific">Candidatus Desulfosporosinus infrequens</name>
    <dbReference type="NCBI Taxonomy" id="2043169"/>
    <lineage>
        <taxon>Bacteria</taxon>
        <taxon>Bacillati</taxon>
        <taxon>Bacillota</taxon>
        <taxon>Clostridia</taxon>
        <taxon>Eubacteriales</taxon>
        <taxon>Desulfitobacteriaceae</taxon>
        <taxon>Desulfosporosinus</taxon>
    </lineage>
</organism>
<dbReference type="Pfam" id="PF13520">
    <property type="entry name" value="AA_permease_2"/>
    <property type="match status" value="1"/>
</dbReference>
<accession>A0A2U3K2Y8</accession>
<keyword evidence="5 6" id="KW-0472">Membrane</keyword>
<dbReference type="PIRSF" id="PIRSF006060">
    <property type="entry name" value="AA_transporter"/>
    <property type="match status" value="1"/>
</dbReference>
<feature type="transmembrane region" description="Helical" evidence="6">
    <location>
        <begin position="186"/>
        <end position="206"/>
    </location>
</feature>
<keyword evidence="4 6" id="KW-1133">Transmembrane helix</keyword>
<feature type="transmembrane region" description="Helical" evidence="6">
    <location>
        <begin position="432"/>
        <end position="454"/>
    </location>
</feature>
<dbReference type="GO" id="GO:0006865">
    <property type="term" value="P:amino acid transport"/>
    <property type="evidence" value="ECO:0007669"/>
    <property type="project" value="InterPro"/>
</dbReference>
<feature type="transmembrane region" description="Helical" evidence="6">
    <location>
        <begin position="153"/>
        <end position="174"/>
    </location>
</feature>
<feature type="transmembrane region" description="Helical" evidence="6">
    <location>
        <begin position="226"/>
        <end position="246"/>
    </location>
</feature>
<dbReference type="AlphaFoldDB" id="A0A2U3K2Y8"/>
<dbReference type="PANTHER" id="PTHR45649:SF26">
    <property type="entry name" value="OS04G0435100 PROTEIN"/>
    <property type="match status" value="1"/>
</dbReference>
<dbReference type="PROSITE" id="PS00218">
    <property type="entry name" value="AMINO_ACID_PERMEASE_1"/>
    <property type="match status" value="1"/>
</dbReference>
<feature type="transmembrane region" description="Helical" evidence="6">
    <location>
        <begin position="310"/>
        <end position="330"/>
    </location>
</feature>
<evidence type="ECO:0000256" key="4">
    <source>
        <dbReference type="ARBA" id="ARBA00022989"/>
    </source>
</evidence>
<comment type="subcellular location">
    <subcellularLocation>
        <location evidence="1">Membrane</location>
        <topology evidence="1">Multi-pass membrane protein</topology>
    </subcellularLocation>
</comment>
<feature type="transmembrane region" description="Helical" evidence="6">
    <location>
        <begin position="267"/>
        <end position="290"/>
    </location>
</feature>
<dbReference type="EMBL" id="OMOF01000032">
    <property type="protein sequence ID" value="SPF33988.1"/>
    <property type="molecule type" value="Genomic_DNA"/>
</dbReference>
<name>A0A2U3K2Y8_9FIRM</name>
<feature type="transmembrane region" description="Helical" evidence="6">
    <location>
        <begin position="364"/>
        <end position="384"/>
    </location>
</feature>
<evidence type="ECO:0000313" key="7">
    <source>
        <dbReference type="EMBL" id="SPF33988.1"/>
    </source>
</evidence>
<evidence type="ECO:0000313" key="8">
    <source>
        <dbReference type="Proteomes" id="UP000238916"/>
    </source>
</evidence>
<evidence type="ECO:0000256" key="3">
    <source>
        <dbReference type="ARBA" id="ARBA00022692"/>
    </source>
</evidence>
<feature type="transmembrane region" description="Helical" evidence="6">
    <location>
        <begin position="460"/>
        <end position="481"/>
    </location>
</feature>
<evidence type="ECO:0000256" key="5">
    <source>
        <dbReference type="ARBA" id="ARBA00023136"/>
    </source>
</evidence>
<feature type="transmembrane region" description="Helical" evidence="6">
    <location>
        <begin position="68"/>
        <end position="87"/>
    </location>
</feature>